<evidence type="ECO:0000313" key="2">
    <source>
        <dbReference type="EMBL" id="ELP87042.1"/>
    </source>
</evidence>
<dbReference type="AlphaFoldDB" id="A0A0A1TZN4"/>
<dbReference type="SUPFAM" id="SSF57184">
    <property type="entry name" value="Growth factor receptor domain"/>
    <property type="match status" value="2"/>
</dbReference>
<keyword evidence="1" id="KW-0732">Signal</keyword>
<dbReference type="PANTHER" id="PTHR23275:SF100">
    <property type="entry name" value="EGF-LIKE DOMAIN-CONTAINING PROTEIN"/>
    <property type="match status" value="1"/>
</dbReference>
<dbReference type="GO" id="GO:0016301">
    <property type="term" value="F:kinase activity"/>
    <property type="evidence" value="ECO:0007669"/>
    <property type="project" value="UniProtKB-KW"/>
</dbReference>
<protein>
    <submittedName>
        <fullName evidence="2">Serine-threonine protein kinase</fullName>
    </submittedName>
</protein>
<dbReference type="VEuPathDB" id="AmoebaDB:EIN_320310"/>
<dbReference type="EMBL" id="KB206890">
    <property type="protein sequence ID" value="ELP87042.1"/>
    <property type="molecule type" value="Genomic_DNA"/>
</dbReference>
<feature type="signal peptide" evidence="1">
    <location>
        <begin position="1"/>
        <end position="16"/>
    </location>
</feature>
<organism evidence="2 3">
    <name type="scientific">Entamoeba invadens IP1</name>
    <dbReference type="NCBI Taxonomy" id="370355"/>
    <lineage>
        <taxon>Eukaryota</taxon>
        <taxon>Amoebozoa</taxon>
        <taxon>Evosea</taxon>
        <taxon>Archamoebae</taxon>
        <taxon>Mastigamoebida</taxon>
        <taxon>Entamoebidae</taxon>
        <taxon>Entamoeba</taxon>
    </lineage>
</organism>
<evidence type="ECO:0000313" key="3">
    <source>
        <dbReference type="Proteomes" id="UP000014680"/>
    </source>
</evidence>
<reference evidence="2 3" key="1">
    <citation type="submission" date="2012-10" db="EMBL/GenBank/DDBJ databases">
        <authorList>
            <person name="Zafar N."/>
            <person name="Inman J."/>
            <person name="Hall N."/>
            <person name="Lorenzi H."/>
            <person name="Caler E."/>
        </authorList>
    </citation>
    <scope>NUCLEOTIDE SEQUENCE [LARGE SCALE GENOMIC DNA]</scope>
    <source>
        <strain evidence="2 3">IP1</strain>
    </source>
</reference>
<keyword evidence="3" id="KW-1185">Reference proteome</keyword>
<gene>
    <name evidence="2" type="ORF">EIN_320310</name>
</gene>
<proteinExistence type="predicted"/>
<dbReference type="InterPro" id="IPR052798">
    <property type="entry name" value="Giardia_VSA"/>
</dbReference>
<feature type="non-terminal residue" evidence="2">
    <location>
        <position position="1"/>
    </location>
</feature>
<name>A0A0A1TZN4_ENTIV</name>
<keyword evidence="2" id="KW-0808">Transferase</keyword>
<dbReference type="Proteomes" id="UP000014680">
    <property type="component" value="Unassembled WGS sequence"/>
</dbReference>
<dbReference type="RefSeq" id="XP_004253813.1">
    <property type="nucleotide sequence ID" value="XM_004253765.1"/>
</dbReference>
<dbReference type="KEGG" id="eiv:EIN_320310"/>
<dbReference type="GeneID" id="14885953"/>
<accession>A0A0A1TZN4</accession>
<dbReference type="PANTHER" id="PTHR23275">
    <property type="entry name" value="CABRIOLET.-RELATED"/>
    <property type="match status" value="1"/>
</dbReference>
<evidence type="ECO:0000256" key="1">
    <source>
        <dbReference type="SAM" id="SignalP"/>
    </source>
</evidence>
<feature type="chain" id="PRO_5001980067" evidence="1">
    <location>
        <begin position="17"/>
        <end position="1259"/>
    </location>
</feature>
<dbReference type="SMART" id="SM00261">
    <property type="entry name" value="FU"/>
    <property type="match status" value="3"/>
</dbReference>
<keyword evidence="2" id="KW-0418">Kinase</keyword>
<feature type="non-terminal residue" evidence="2">
    <location>
        <position position="1259"/>
    </location>
</feature>
<dbReference type="InterPro" id="IPR006212">
    <property type="entry name" value="Furin_repeat"/>
</dbReference>
<sequence>MLSLLPLFVTIFGALSEPSFHCYNPVNRTILMYFNTEKGKFDCLPLPPTVRVDWVGTDDFGGTYYIGNGTADYIGSTTLSIVQMSRSNNSVNVDCKNPIIFEAGHGLTNMTLVDYGDRTYWSFDNKNLPEGFGFEFKKKPLVWAPTTLNVTSKSTVYMIADDYMYYHIYKNESDAFIYYEGLSDVSGSIPFVRTHRYDDTSYDCVYQFSSKVLLMPDVSDSNFKMINVCERRNVTRYLQCFWSKGQFTDCTCKSTTHEKTLKTSNGLNYPDCLHLSKLYDLGLNYENTQLLIDTPLTATWNDFVIPQRMESLTVDFDTEKVNKEDQVLFIDNDFSLPTFPFTVNGGFIVNGVLTIETAAEYSFDELFCQEISVDSLVEANVIIFSSKVNLTVKEKLVSQGLVSVCGADGETQRWVKKAESQLVSCGCRVTDDNSFSEFDCNRTSLEKASQLELMMSRSEYNGQHFDRYWKAILFEGSGKRTLSGKSHTITTCAFQSSNKEYAINTNLMCTNTEINSGVSIEVNGAFQTKSLTIKGDFLKTNDAPIFRANSSMFNELNDITVEQMTSSSTECINLVLFTQKQEEVTSRVVGEYTLFSTDQILRLCPTNHIDTSITCEVTKDGTFVLPQCPCQGTNCVVEVPESVSVVSNKIIDSSFTGTLKINGDVTIDSVEFIQQLLTTQSAILTFSNSEHLTVESLQTSGETLIVSKIKLSITHAANRFSIKSEGEVTFLNGDVLIDTIYETENGKIYIAENVNKVDITKVVSSSIPQVEVITLLPSSSVLTLNRPPFFIDETTTENRVVAFTKNRKIAGKSECDNQARLSQEPTSSSIDCKSLNLNEHKCYYSQNGFFVEKGEHPDVSCPCNTDSAVQCSIEVFESPSTLEVTSNLTTLIINTDLTITSSAKTFTLKASSAVKTVTIVGSNNLLILDTEKGLLLNVPKDNLLTISPNQLWNGFALPKVSSPNGLKLATSVVTIISSEEAMCTIGSTTDSGFVCLQCGTVGVVDGACAQIDQCKIVYTNTKDIFCALCQDGYAPTSDRTSCKACSSLCLTCEFTKADASSPETEKCLKCKSGYKEVNGVCTPFTDQCSYYLNQKCVKCPSKYSSNGVSDSCTQNCAENCLECAITDNTICIICDTTHGYQLSGGKCVKPIGSSAVSNANSISCSDMFYIQNGVCGTCGTNCSSCDSSECYSCSTSDGVLSKSQCVSDSGCTQTYENRCISCGPKKYFKDGKCMDMDSMSCVCHPTDYVMRETACQSKS</sequence>
<dbReference type="InterPro" id="IPR009030">
    <property type="entry name" value="Growth_fac_rcpt_cys_sf"/>
</dbReference>